<organism evidence="2 3">
    <name type="scientific">Laccaria amethystina LaAM-08-1</name>
    <dbReference type="NCBI Taxonomy" id="1095629"/>
    <lineage>
        <taxon>Eukaryota</taxon>
        <taxon>Fungi</taxon>
        <taxon>Dikarya</taxon>
        <taxon>Basidiomycota</taxon>
        <taxon>Agaricomycotina</taxon>
        <taxon>Agaricomycetes</taxon>
        <taxon>Agaricomycetidae</taxon>
        <taxon>Agaricales</taxon>
        <taxon>Agaricineae</taxon>
        <taxon>Hydnangiaceae</taxon>
        <taxon>Laccaria</taxon>
    </lineage>
</organism>
<feature type="region of interest" description="Disordered" evidence="1">
    <location>
        <begin position="53"/>
        <end position="74"/>
    </location>
</feature>
<name>A0A0C9X6I7_9AGAR</name>
<reference evidence="3" key="2">
    <citation type="submission" date="2015-01" db="EMBL/GenBank/DDBJ databases">
        <title>Evolutionary Origins and Diversification of the Mycorrhizal Mutualists.</title>
        <authorList>
            <consortium name="DOE Joint Genome Institute"/>
            <consortium name="Mycorrhizal Genomics Consortium"/>
            <person name="Kohler A."/>
            <person name="Kuo A."/>
            <person name="Nagy L.G."/>
            <person name="Floudas D."/>
            <person name="Copeland A."/>
            <person name="Barry K.W."/>
            <person name="Cichocki N."/>
            <person name="Veneault-Fourrey C."/>
            <person name="LaButti K."/>
            <person name="Lindquist E.A."/>
            <person name="Lipzen A."/>
            <person name="Lundell T."/>
            <person name="Morin E."/>
            <person name="Murat C."/>
            <person name="Riley R."/>
            <person name="Ohm R."/>
            <person name="Sun H."/>
            <person name="Tunlid A."/>
            <person name="Henrissat B."/>
            <person name="Grigoriev I.V."/>
            <person name="Hibbett D.S."/>
            <person name="Martin F."/>
        </authorList>
    </citation>
    <scope>NUCLEOTIDE SEQUENCE [LARGE SCALE GENOMIC DNA]</scope>
    <source>
        <strain evidence="3">LaAM-08-1</strain>
    </source>
</reference>
<accession>A0A0C9X6I7</accession>
<dbReference type="Proteomes" id="UP000054477">
    <property type="component" value="Unassembled WGS sequence"/>
</dbReference>
<proteinExistence type="predicted"/>
<evidence type="ECO:0000313" key="2">
    <source>
        <dbReference type="EMBL" id="KIK00671.1"/>
    </source>
</evidence>
<dbReference type="AlphaFoldDB" id="A0A0C9X6I7"/>
<feature type="compositionally biased region" description="Polar residues" evidence="1">
    <location>
        <begin position="1"/>
        <end position="11"/>
    </location>
</feature>
<gene>
    <name evidence="2" type="ORF">K443DRAFT_598869</name>
</gene>
<dbReference type="HOGENOM" id="CLU_164206_1_0_1"/>
<sequence>MAPINPCSTPIQTPPLHPAKEAEPHHVRAKTAQCIRDGYAQIIALPAPAGSAPGFGMPTCGRPKVRGKGQSKGKSGVSFRAVEYCRWLEEGRDALHDEVLRLETTAEIHHS</sequence>
<dbReference type="OrthoDB" id="5778525at2759"/>
<dbReference type="EMBL" id="KN838621">
    <property type="protein sequence ID" value="KIK00671.1"/>
    <property type="molecule type" value="Genomic_DNA"/>
</dbReference>
<evidence type="ECO:0000313" key="3">
    <source>
        <dbReference type="Proteomes" id="UP000054477"/>
    </source>
</evidence>
<feature type="region of interest" description="Disordered" evidence="1">
    <location>
        <begin position="1"/>
        <end position="28"/>
    </location>
</feature>
<reference evidence="2 3" key="1">
    <citation type="submission" date="2014-04" db="EMBL/GenBank/DDBJ databases">
        <authorList>
            <consortium name="DOE Joint Genome Institute"/>
            <person name="Kuo A."/>
            <person name="Kohler A."/>
            <person name="Nagy L.G."/>
            <person name="Floudas D."/>
            <person name="Copeland A."/>
            <person name="Barry K.W."/>
            <person name="Cichocki N."/>
            <person name="Veneault-Fourrey C."/>
            <person name="LaButti K."/>
            <person name="Lindquist E.A."/>
            <person name="Lipzen A."/>
            <person name="Lundell T."/>
            <person name="Morin E."/>
            <person name="Murat C."/>
            <person name="Sun H."/>
            <person name="Tunlid A."/>
            <person name="Henrissat B."/>
            <person name="Grigoriev I.V."/>
            <person name="Hibbett D.S."/>
            <person name="Martin F."/>
            <person name="Nordberg H.P."/>
            <person name="Cantor M.N."/>
            <person name="Hua S.X."/>
        </authorList>
    </citation>
    <scope>NUCLEOTIDE SEQUENCE [LARGE SCALE GENOMIC DNA]</scope>
    <source>
        <strain evidence="2 3">LaAM-08-1</strain>
    </source>
</reference>
<keyword evidence="3" id="KW-1185">Reference proteome</keyword>
<protein>
    <submittedName>
        <fullName evidence="2">Uncharacterized protein</fullName>
    </submittedName>
</protein>
<evidence type="ECO:0000256" key="1">
    <source>
        <dbReference type="SAM" id="MobiDB-lite"/>
    </source>
</evidence>
<dbReference type="STRING" id="1095629.A0A0C9X6I7"/>